<keyword evidence="1" id="KW-0812">Transmembrane</keyword>
<keyword evidence="3" id="KW-1185">Reference proteome</keyword>
<dbReference type="EMBL" id="KN833199">
    <property type="protein sequence ID" value="KIM71852.1"/>
    <property type="molecule type" value="Genomic_DNA"/>
</dbReference>
<gene>
    <name evidence="2" type="ORF">PILCRDRAFT_16666</name>
</gene>
<accession>A0A0C3B3I9</accession>
<organism evidence="2 3">
    <name type="scientific">Piloderma croceum (strain F 1598)</name>
    <dbReference type="NCBI Taxonomy" id="765440"/>
    <lineage>
        <taxon>Eukaryota</taxon>
        <taxon>Fungi</taxon>
        <taxon>Dikarya</taxon>
        <taxon>Basidiomycota</taxon>
        <taxon>Agaricomycotina</taxon>
        <taxon>Agaricomycetes</taxon>
        <taxon>Agaricomycetidae</taxon>
        <taxon>Atheliales</taxon>
        <taxon>Atheliaceae</taxon>
        <taxon>Piloderma</taxon>
    </lineage>
</organism>
<dbReference type="InParanoid" id="A0A0C3B3I9"/>
<dbReference type="AlphaFoldDB" id="A0A0C3B3I9"/>
<name>A0A0C3B3I9_PILCF</name>
<evidence type="ECO:0000313" key="2">
    <source>
        <dbReference type="EMBL" id="KIM71852.1"/>
    </source>
</evidence>
<evidence type="ECO:0000256" key="1">
    <source>
        <dbReference type="SAM" id="Phobius"/>
    </source>
</evidence>
<reference evidence="3" key="2">
    <citation type="submission" date="2015-01" db="EMBL/GenBank/DDBJ databases">
        <title>Evolutionary Origins and Diversification of the Mycorrhizal Mutualists.</title>
        <authorList>
            <consortium name="DOE Joint Genome Institute"/>
            <consortium name="Mycorrhizal Genomics Consortium"/>
            <person name="Kohler A."/>
            <person name="Kuo A."/>
            <person name="Nagy L.G."/>
            <person name="Floudas D."/>
            <person name="Copeland A."/>
            <person name="Barry K.W."/>
            <person name="Cichocki N."/>
            <person name="Veneault-Fourrey C."/>
            <person name="LaButti K."/>
            <person name="Lindquist E.A."/>
            <person name="Lipzen A."/>
            <person name="Lundell T."/>
            <person name="Morin E."/>
            <person name="Murat C."/>
            <person name="Riley R."/>
            <person name="Ohm R."/>
            <person name="Sun H."/>
            <person name="Tunlid A."/>
            <person name="Henrissat B."/>
            <person name="Grigoriev I.V."/>
            <person name="Hibbett D.S."/>
            <person name="Martin F."/>
        </authorList>
    </citation>
    <scope>NUCLEOTIDE SEQUENCE [LARGE SCALE GENOMIC DNA]</scope>
    <source>
        <strain evidence="3">F 1598</strain>
    </source>
</reference>
<keyword evidence="1" id="KW-0472">Membrane</keyword>
<reference evidence="2 3" key="1">
    <citation type="submission" date="2014-04" db="EMBL/GenBank/DDBJ databases">
        <authorList>
            <consortium name="DOE Joint Genome Institute"/>
            <person name="Kuo A."/>
            <person name="Tarkka M."/>
            <person name="Buscot F."/>
            <person name="Kohler A."/>
            <person name="Nagy L.G."/>
            <person name="Floudas D."/>
            <person name="Copeland A."/>
            <person name="Barry K.W."/>
            <person name="Cichocki N."/>
            <person name="Veneault-Fourrey C."/>
            <person name="LaButti K."/>
            <person name="Lindquist E.A."/>
            <person name="Lipzen A."/>
            <person name="Lundell T."/>
            <person name="Morin E."/>
            <person name="Murat C."/>
            <person name="Sun H."/>
            <person name="Tunlid A."/>
            <person name="Henrissat B."/>
            <person name="Grigoriev I.V."/>
            <person name="Hibbett D.S."/>
            <person name="Martin F."/>
            <person name="Nordberg H.P."/>
            <person name="Cantor M.N."/>
            <person name="Hua S.X."/>
        </authorList>
    </citation>
    <scope>NUCLEOTIDE SEQUENCE [LARGE SCALE GENOMIC DNA]</scope>
    <source>
        <strain evidence="2 3">F 1598</strain>
    </source>
</reference>
<protein>
    <submittedName>
        <fullName evidence="2">Uncharacterized protein</fullName>
    </submittedName>
</protein>
<dbReference type="Proteomes" id="UP000054166">
    <property type="component" value="Unassembled WGS sequence"/>
</dbReference>
<evidence type="ECO:0000313" key="3">
    <source>
        <dbReference type="Proteomes" id="UP000054166"/>
    </source>
</evidence>
<feature type="transmembrane region" description="Helical" evidence="1">
    <location>
        <begin position="12"/>
        <end position="32"/>
    </location>
</feature>
<dbReference type="HOGENOM" id="CLU_2758720_0_0_1"/>
<sequence length="70" mass="8007">MRQRVLPRSTHFFFIPPPLPNGWMMVLFIAAVSPLQGVMTEVNDTHIHKQAKYTAESLIEILPLLTTFQS</sequence>
<proteinExistence type="predicted"/>
<keyword evidence="1" id="KW-1133">Transmembrane helix</keyword>